<sequence>MDLEEPTPRRRARAANAVSFQDTEQRMDLEYKANLQGELEVLERMLWELETETERLSWQQTPQKMKIQGKSPRAETKEKGEEMESQNVKEGGEEAQNIEYEQQAEQEEERLEVQDEDEGEEEALDAEARLGDVCFKSLEIGLELARKMEMVGACRDEVQRWKKD</sequence>
<name>A0A9W6TME8_9STRA</name>
<evidence type="ECO:0000313" key="2">
    <source>
        <dbReference type="EMBL" id="GMF16969.1"/>
    </source>
</evidence>
<accession>A0A9W6TME8</accession>
<evidence type="ECO:0000313" key="3">
    <source>
        <dbReference type="Proteomes" id="UP001165083"/>
    </source>
</evidence>
<gene>
    <name evidence="2" type="ORF">Plil01_000613900</name>
</gene>
<organism evidence="2 3">
    <name type="scientific">Phytophthora lilii</name>
    <dbReference type="NCBI Taxonomy" id="2077276"/>
    <lineage>
        <taxon>Eukaryota</taxon>
        <taxon>Sar</taxon>
        <taxon>Stramenopiles</taxon>
        <taxon>Oomycota</taxon>
        <taxon>Peronosporomycetes</taxon>
        <taxon>Peronosporales</taxon>
        <taxon>Peronosporaceae</taxon>
        <taxon>Phytophthora</taxon>
    </lineage>
</organism>
<protein>
    <submittedName>
        <fullName evidence="2">Unnamed protein product</fullName>
    </submittedName>
</protein>
<dbReference type="Proteomes" id="UP001165083">
    <property type="component" value="Unassembled WGS sequence"/>
</dbReference>
<keyword evidence="3" id="KW-1185">Reference proteome</keyword>
<dbReference type="AlphaFoldDB" id="A0A9W6TME8"/>
<comment type="caution">
    <text evidence="2">The sequence shown here is derived from an EMBL/GenBank/DDBJ whole genome shotgun (WGS) entry which is preliminary data.</text>
</comment>
<feature type="compositionally biased region" description="Acidic residues" evidence="1">
    <location>
        <begin position="102"/>
        <end position="123"/>
    </location>
</feature>
<reference evidence="2" key="1">
    <citation type="submission" date="2023-04" db="EMBL/GenBank/DDBJ databases">
        <title>Phytophthora lilii NBRC 32176.</title>
        <authorList>
            <person name="Ichikawa N."/>
            <person name="Sato H."/>
            <person name="Tonouchi N."/>
        </authorList>
    </citation>
    <scope>NUCLEOTIDE SEQUENCE</scope>
    <source>
        <strain evidence="2">NBRC 32176</strain>
    </source>
</reference>
<dbReference type="OrthoDB" id="119770at2759"/>
<proteinExistence type="predicted"/>
<dbReference type="EMBL" id="BSXW01000265">
    <property type="protein sequence ID" value="GMF16969.1"/>
    <property type="molecule type" value="Genomic_DNA"/>
</dbReference>
<feature type="region of interest" description="Disordered" evidence="1">
    <location>
        <begin position="54"/>
        <end position="123"/>
    </location>
</feature>
<feature type="compositionally biased region" description="Basic and acidic residues" evidence="1">
    <location>
        <begin position="72"/>
        <end position="82"/>
    </location>
</feature>
<evidence type="ECO:0000256" key="1">
    <source>
        <dbReference type="SAM" id="MobiDB-lite"/>
    </source>
</evidence>